<accession>A0A0A0IKT2</accession>
<proteinExistence type="predicted"/>
<dbReference type="AlphaFoldDB" id="A0A0A0IKT2"/>
<reference evidence="1 2" key="1">
    <citation type="submission" date="2014-01" db="EMBL/GenBank/DDBJ databases">
        <title>Plasmidome dynamics in the species complex Clostridium novyi sensu lato converts strains of independent lineages into distinctly different pathogens.</title>
        <authorList>
            <person name="Skarin H."/>
            <person name="Segerman B."/>
        </authorList>
    </citation>
    <scope>NUCLEOTIDE SEQUENCE [LARGE SCALE GENOMIC DNA]</scope>
    <source>
        <strain evidence="1 2">DC5</strain>
    </source>
</reference>
<dbReference type="EMBL" id="JDRY01000015">
    <property type="protein sequence ID" value="KGN00837.1"/>
    <property type="molecule type" value="Genomic_DNA"/>
</dbReference>
<name>A0A0A0IKT2_CLOBO</name>
<gene>
    <name evidence="1" type="ORF">Z955_02450</name>
</gene>
<organism evidence="1 2">
    <name type="scientific">Clostridium botulinum C/D str. DC5</name>
    <dbReference type="NCBI Taxonomy" id="1443128"/>
    <lineage>
        <taxon>Bacteria</taxon>
        <taxon>Bacillati</taxon>
        <taxon>Bacillota</taxon>
        <taxon>Clostridia</taxon>
        <taxon>Eubacteriales</taxon>
        <taxon>Clostridiaceae</taxon>
        <taxon>Clostridium</taxon>
    </lineage>
</organism>
<evidence type="ECO:0000313" key="2">
    <source>
        <dbReference type="Proteomes" id="UP000030014"/>
    </source>
</evidence>
<sequence>MKIFKKVRQNRDKFRTKLWKKLKQYNKLMVRCQSWQSQPKRNKMSNPFHFFKYLTIGWVLFLCGKEVIKK</sequence>
<comment type="caution">
    <text evidence="1">The sequence shown here is derived from an EMBL/GenBank/DDBJ whole genome shotgun (WGS) entry which is preliminary data.</text>
</comment>
<dbReference type="Proteomes" id="UP000030014">
    <property type="component" value="Unassembled WGS sequence"/>
</dbReference>
<protein>
    <submittedName>
        <fullName evidence="1">Uncharacterized protein</fullName>
    </submittedName>
</protein>
<evidence type="ECO:0000313" key="1">
    <source>
        <dbReference type="EMBL" id="KGN00837.1"/>
    </source>
</evidence>